<gene>
    <name evidence="3" type="ORF">FQA47_004331</name>
</gene>
<evidence type="ECO:0000256" key="2">
    <source>
        <dbReference type="SAM" id="Phobius"/>
    </source>
</evidence>
<feature type="transmembrane region" description="Helical" evidence="2">
    <location>
        <begin position="20"/>
        <end position="44"/>
    </location>
</feature>
<keyword evidence="2" id="KW-0812">Transmembrane</keyword>
<reference evidence="3" key="1">
    <citation type="journal article" name="BMC Genomics">
        <title>Long-read sequencing and de novo genome assembly of marine medaka (Oryzias melastigma).</title>
        <authorList>
            <person name="Liang P."/>
            <person name="Saqib H.S.A."/>
            <person name="Ni X."/>
            <person name="Shen Y."/>
        </authorList>
    </citation>
    <scope>NUCLEOTIDE SEQUENCE</scope>
    <source>
        <strain evidence="3">Bigg-433</strain>
    </source>
</reference>
<comment type="caution">
    <text evidence="3">The sequence shown here is derived from an EMBL/GenBank/DDBJ whole genome shotgun (WGS) entry which is preliminary data.</text>
</comment>
<dbReference type="EMBL" id="WKFB01000288">
    <property type="protein sequence ID" value="KAF6728250.1"/>
    <property type="molecule type" value="Genomic_DNA"/>
</dbReference>
<dbReference type="AlphaFoldDB" id="A0A834CJY7"/>
<feature type="region of interest" description="Disordered" evidence="1">
    <location>
        <begin position="138"/>
        <end position="176"/>
    </location>
</feature>
<evidence type="ECO:0000256" key="1">
    <source>
        <dbReference type="SAM" id="MobiDB-lite"/>
    </source>
</evidence>
<evidence type="ECO:0000313" key="4">
    <source>
        <dbReference type="Proteomes" id="UP000646548"/>
    </source>
</evidence>
<name>A0A834CJY7_ORYME</name>
<evidence type="ECO:0000313" key="3">
    <source>
        <dbReference type="EMBL" id="KAF6728250.1"/>
    </source>
</evidence>
<accession>A0A834CJY7</accession>
<organism evidence="3 4">
    <name type="scientific">Oryzias melastigma</name>
    <name type="common">Marine medaka</name>
    <dbReference type="NCBI Taxonomy" id="30732"/>
    <lineage>
        <taxon>Eukaryota</taxon>
        <taxon>Metazoa</taxon>
        <taxon>Chordata</taxon>
        <taxon>Craniata</taxon>
        <taxon>Vertebrata</taxon>
        <taxon>Euteleostomi</taxon>
        <taxon>Actinopterygii</taxon>
        <taxon>Neopterygii</taxon>
        <taxon>Teleostei</taxon>
        <taxon>Neoteleostei</taxon>
        <taxon>Acanthomorphata</taxon>
        <taxon>Ovalentaria</taxon>
        <taxon>Atherinomorphae</taxon>
        <taxon>Beloniformes</taxon>
        <taxon>Adrianichthyidae</taxon>
        <taxon>Oryziinae</taxon>
        <taxon>Oryzias</taxon>
    </lineage>
</organism>
<keyword evidence="2" id="KW-0472">Membrane</keyword>
<sequence length="176" mass="19173">MAASPKSAPRCVKAISKAGMLLPVLSLGICLISLFLFLLLTVFLQKRRRSTPEQESQPKNQVQYVLFSQLSFCISPKLQHIRLSARLSPFQASSHDLLSLGLAPTDPRDIHLEFDQSSISSPSSLHSGQNLSLTVEDTSAKDPVHGDPGTDAADWDTPFVLTIPPASHPSEGTWDQ</sequence>
<dbReference type="Proteomes" id="UP000646548">
    <property type="component" value="Unassembled WGS sequence"/>
</dbReference>
<proteinExistence type="predicted"/>
<keyword evidence="2" id="KW-1133">Transmembrane helix</keyword>
<protein>
    <submittedName>
        <fullName evidence="3">Uncharacterized protein</fullName>
    </submittedName>
</protein>